<feature type="signal peptide" evidence="2">
    <location>
        <begin position="1"/>
        <end position="28"/>
    </location>
</feature>
<dbReference type="OMA" id="WHAVAHT"/>
<dbReference type="InterPro" id="IPR038921">
    <property type="entry name" value="YOR389W-like"/>
</dbReference>
<evidence type="ECO:0000313" key="4">
    <source>
        <dbReference type="Proteomes" id="UP000027238"/>
    </source>
</evidence>
<dbReference type="Proteomes" id="UP000027238">
    <property type="component" value="Unassembled WGS sequence"/>
</dbReference>
<sequence length="720" mass="81905">MCKSRKSSAFFFNCGILILLILRLHALARQYDQEPLTQPRLPPSNWNSPSRVIPAVPGHAHNHDRYSKPTLLQDESEQIPAAMRLNFSSPSPHLFASVCALLQQWGNTLFPNGHTIATVELPAFTLLYHGRLDEANGPPSPDWLSFDIEMAYGLMGGTRRSFILTYQATRPIKALYFDGQSAALFGFGQLDTQMLHLYANVSGPDLDGSDGGGNHSYELKAEYDRATGLCDWLQHAGLRGKGWGIEGIVRMNAGFEMIWCDFTAASLQLVSRMNVTAPQMKHGRNRREADNDAGRTKEAEKQGHARKKEAQTSPQTTVLEQPTSTPWSPIPPDWSDIVGPPDREPFLLNQGSAWFESATWHYGFTGAGRGAGETRARVLGCGIVSWYGHRYWGSVVEEERERLNLSSEGYWGGHKDSSEEVCGSQGVALSSLRRRRRMHHLEGVTVSLAEEMRQETKEMLRDAVNGQGCSGMDWVSIMGDIAQRISRHLASLELYTRVDVRNEKVKRVSGRKWLSQLRGQSHMFFVSSLEYPSVINAETWQLKGRLFTEVCWRCQYHYTKAMANVSLTRWEKSLRYAVEEIMGSVCRVLLEIEFEIESSWYELEEQGHMSSRLEALSDKWGGQIARLRSWLGWEGESVRCEEACSWDEVCYIPIWPLCVQKQRQAGEQRLWETCYHKTELRAEFHRRMPGQRGSPVWWGDEMDLWHPRCVKVDDIVHDVT</sequence>
<evidence type="ECO:0000313" key="3">
    <source>
        <dbReference type="EMBL" id="KDN66394.1"/>
    </source>
</evidence>
<keyword evidence="4" id="KW-1185">Reference proteome</keyword>
<feature type="region of interest" description="Disordered" evidence="1">
    <location>
        <begin position="278"/>
        <end position="342"/>
    </location>
</feature>
<dbReference type="AlphaFoldDB" id="A0A066XFG5"/>
<feature type="compositionally biased region" description="Basic and acidic residues" evidence="1">
    <location>
        <begin position="286"/>
        <end position="303"/>
    </location>
</feature>
<dbReference type="STRING" id="1173701.A0A066XFG5"/>
<gene>
    <name evidence="3" type="ORF">CSUB01_06853</name>
</gene>
<reference evidence="4" key="1">
    <citation type="journal article" date="2014" name="Genome Announc.">
        <title>Draft genome sequence of Colletotrichum sublineola, a destructive pathogen of cultivated sorghum.</title>
        <authorList>
            <person name="Baroncelli R."/>
            <person name="Sanz-Martin J.M."/>
            <person name="Rech G.E."/>
            <person name="Sukno S.A."/>
            <person name="Thon M.R."/>
        </authorList>
    </citation>
    <scope>NUCLEOTIDE SEQUENCE [LARGE SCALE GENOMIC DNA]</scope>
    <source>
        <strain evidence="4">TX430BB</strain>
    </source>
</reference>
<dbReference type="EMBL" id="JMSE01000938">
    <property type="protein sequence ID" value="KDN66394.1"/>
    <property type="molecule type" value="Genomic_DNA"/>
</dbReference>
<protein>
    <submittedName>
        <fullName evidence="3">Uncharacterized protein</fullName>
    </submittedName>
</protein>
<evidence type="ECO:0000256" key="2">
    <source>
        <dbReference type="SAM" id="SignalP"/>
    </source>
</evidence>
<comment type="caution">
    <text evidence="3">The sequence shown here is derived from an EMBL/GenBank/DDBJ whole genome shotgun (WGS) entry which is preliminary data.</text>
</comment>
<dbReference type="OrthoDB" id="10261782at2759"/>
<accession>A0A066XFG5</accession>
<dbReference type="PANTHER" id="PTHR35204">
    <property type="entry name" value="YALI0A21131P"/>
    <property type="match status" value="1"/>
</dbReference>
<dbReference type="PANTHER" id="PTHR35204:SF1">
    <property type="entry name" value="ENTEROTOXIN"/>
    <property type="match status" value="1"/>
</dbReference>
<organism evidence="3 4">
    <name type="scientific">Colletotrichum sublineola</name>
    <name type="common">Sorghum anthracnose fungus</name>
    <dbReference type="NCBI Taxonomy" id="1173701"/>
    <lineage>
        <taxon>Eukaryota</taxon>
        <taxon>Fungi</taxon>
        <taxon>Dikarya</taxon>
        <taxon>Ascomycota</taxon>
        <taxon>Pezizomycotina</taxon>
        <taxon>Sordariomycetes</taxon>
        <taxon>Hypocreomycetidae</taxon>
        <taxon>Glomerellales</taxon>
        <taxon>Glomerellaceae</taxon>
        <taxon>Colletotrichum</taxon>
        <taxon>Colletotrichum graminicola species complex</taxon>
    </lineage>
</organism>
<dbReference type="HOGENOM" id="CLU_017366_1_0_1"/>
<proteinExistence type="predicted"/>
<dbReference type="eggNOG" id="ENOG502QRJE">
    <property type="taxonomic scope" value="Eukaryota"/>
</dbReference>
<feature type="compositionally biased region" description="Polar residues" evidence="1">
    <location>
        <begin position="311"/>
        <end position="327"/>
    </location>
</feature>
<name>A0A066XFG5_COLSU</name>
<keyword evidence="2" id="KW-0732">Signal</keyword>
<feature type="chain" id="PRO_5001630248" evidence="2">
    <location>
        <begin position="29"/>
        <end position="720"/>
    </location>
</feature>
<evidence type="ECO:0000256" key="1">
    <source>
        <dbReference type="SAM" id="MobiDB-lite"/>
    </source>
</evidence>